<dbReference type="Proteomes" id="UP001595829">
    <property type="component" value="Unassembled WGS sequence"/>
</dbReference>
<dbReference type="EMBL" id="JBHSJD010000002">
    <property type="protein sequence ID" value="MFC5021207.1"/>
    <property type="molecule type" value="Genomic_DNA"/>
</dbReference>
<keyword evidence="3" id="KW-1185">Reference proteome</keyword>
<evidence type="ECO:0000313" key="2">
    <source>
        <dbReference type="EMBL" id="MFC5021207.1"/>
    </source>
</evidence>
<gene>
    <name evidence="2" type="ORF">ACFPM3_03460</name>
</gene>
<feature type="region of interest" description="Disordered" evidence="1">
    <location>
        <begin position="64"/>
        <end position="120"/>
    </location>
</feature>
<accession>A0ABV9X8P6</accession>
<comment type="caution">
    <text evidence="2">The sequence shown here is derived from an EMBL/GenBank/DDBJ whole genome shotgun (WGS) entry which is preliminary data.</text>
</comment>
<dbReference type="RefSeq" id="WP_345693192.1">
    <property type="nucleotide sequence ID" value="NZ_BAABIT010000001.1"/>
</dbReference>
<feature type="compositionally biased region" description="Basic and acidic residues" evidence="1">
    <location>
        <begin position="76"/>
        <end position="110"/>
    </location>
</feature>
<organism evidence="2 3">
    <name type="scientific">Streptomyces coeruleoprunus</name>
    <dbReference type="NCBI Taxonomy" id="285563"/>
    <lineage>
        <taxon>Bacteria</taxon>
        <taxon>Bacillati</taxon>
        <taxon>Actinomycetota</taxon>
        <taxon>Actinomycetes</taxon>
        <taxon>Kitasatosporales</taxon>
        <taxon>Streptomycetaceae</taxon>
        <taxon>Streptomyces</taxon>
    </lineage>
</organism>
<protein>
    <submittedName>
        <fullName evidence="2">Uncharacterized protein</fullName>
    </submittedName>
</protein>
<proteinExistence type="predicted"/>
<name>A0ABV9X8P6_9ACTN</name>
<reference evidence="3" key="1">
    <citation type="journal article" date="2019" name="Int. J. Syst. Evol. Microbiol.">
        <title>The Global Catalogue of Microorganisms (GCM) 10K type strain sequencing project: providing services to taxonomists for standard genome sequencing and annotation.</title>
        <authorList>
            <consortium name="The Broad Institute Genomics Platform"/>
            <consortium name="The Broad Institute Genome Sequencing Center for Infectious Disease"/>
            <person name="Wu L."/>
            <person name="Ma J."/>
        </authorList>
    </citation>
    <scope>NUCLEOTIDE SEQUENCE [LARGE SCALE GENOMIC DNA]</scope>
    <source>
        <strain evidence="3">CGMCC 4.1648</strain>
    </source>
</reference>
<evidence type="ECO:0000313" key="3">
    <source>
        <dbReference type="Proteomes" id="UP001595829"/>
    </source>
</evidence>
<evidence type="ECO:0000256" key="1">
    <source>
        <dbReference type="SAM" id="MobiDB-lite"/>
    </source>
</evidence>
<sequence length="120" mass="12836">MSTVTRREISACTREAFGSGWVGRDELSAAARSAGARPEVVAILERLSPHVRVCGLPDLLLLLPDLPEGDGGDEGGETREAVLGDRTRDEAPGGDTRRRAPDALREERRGWTGGSLRSEG</sequence>